<dbReference type="GO" id="GO:0043565">
    <property type="term" value="F:sequence-specific DNA binding"/>
    <property type="evidence" value="ECO:0007669"/>
    <property type="project" value="InterPro"/>
</dbReference>
<dbReference type="Pfam" id="PF25601">
    <property type="entry name" value="AAA_lid_14"/>
    <property type="match status" value="1"/>
</dbReference>
<feature type="domain" description="Sigma-54 factor interaction" evidence="7">
    <location>
        <begin position="156"/>
        <end position="385"/>
    </location>
</feature>
<keyword evidence="4 9" id="KW-0238">DNA-binding</keyword>
<dbReference type="InterPro" id="IPR002078">
    <property type="entry name" value="Sigma_54_int"/>
</dbReference>
<evidence type="ECO:0000259" key="7">
    <source>
        <dbReference type="PROSITE" id="PS50045"/>
    </source>
</evidence>
<accession>A0A1G9PGD3</accession>
<dbReference type="InterPro" id="IPR002197">
    <property type="entry name" value="HTH_Fis"/>
</dbReference>
<dbReference type="PROSITE" id="PS50045">
    <property type="entry name" value="SIGMA54_INTERACT_4"/>
    <property type="match status" value="1"/>
</dbReference>
<gene>
    <name evidence="9" type="ORF">SAMN04488090_2167</name>
</gene>
<dbReference type="PANTHER" id="PTHR32071">
    <property type="entry name" value="TRANSCRIPTIONAL REGULATORY PROTEIN"/>
    <property type="match status" value="1"/>
</dbReference>
<evidence type="ECO:0000256" key="6">
    <source>
        <dbReference type="PROSITE-ProRule" id="PRU00169"/>
    </source>
</evidence>
<dbReference type="RefSeq" id="WP_093201636.1">
    <property type="nucleotide sequence ID" value="NZ_FNGS01000004.1"/>
</dbReference>
<dbReference type="GO" id="GO:0000160">
    <property type="term" value="P:phosphorelay signal transduction system"/>
    <property type="evidence" value="ECO:0007669"/>
    <property type="project" value="InterPro"/>
</dbReference>
<dbReference type="InterPro" id="IPR009057">
    <property type="entry name" value="Homeodomain-like_sf"/>
</dbReference>
<evidence type="ECO:0000256" key="3">
    <source>
        <dbReference type="ARBA" id="ARBA00023015"/>
    </source>
</evidence>
<dbReference type="Pfam" id="PF02954">
    <property type="entry name" value="HTH_8"/>
    <property type="match status" value="1"/>
</dbReference>
<dbReference type="SUPFAM" id="SSF46689">
    <property type="entry name" value="Homeodomain-like"/>
    <property type="match status" value="1"/>
</dbReference>
<dbReference type="InterPro" id="IPR011006">
    <property type="entry name" value="CheY-like_superfamily"/>
</dbReference>
<dbReference type="Pfam" id="PF00072">
    <property type="entry name" value="Response_reg"/>
    <property type="match status" value="1"/>
</dbReference>
<evidence type="ECO:0000256" key="5">
    <source>
        <dbReference type="ARBA" id="ARBA00023163"/>
    </source>
</evidence>
<dbReference type="GO" id="GO:0006355">
    <property type="term" value="P:regulation of DNA-templated transcription"/>
    <property type="evidence" value="ECO:0007669"/>
    <property type="project" value="InterPro"/>
</dbReference>
<sequence>MALTPARILVVDDNEDLLKAARLLLKQHFTRVDTEKNPENLPNLLRQEGYDVIMLDMNFTHDVTSGTEGFFWLDKILQIDPAAIVLLITAYGDVEMAVRAVKSGATDFILKPWSNEKLLATLLSALSLRKSKLEVEKLKSQNAIIARDQQARFGEMVGVSPAMREVFATIQKVAATDANVLILGENGTGKELIARSLHQHSNRARQAFISVDLGALSENLFESELFGHVKGAFTDAREDRAGRFEAADGGTLFLDEIGNLSMPMQSKLLTVLQSRQVTRVGSNRPKSVDIRLICATNMPLAEMIARNEFRQDLLYRINTIEVRLPALRERPEDIELLAHHYLRVYTQKYRKRIRDVSPMAIQRMTKYGWPGNVRELQHAMERAVILCERETLQPEDLFLSNAQKTPEKQVNGDTLSLDQFNLDELEKAIIRKVLNKHSGNISKAATELGLTRASLYRRLEKYGL</sequence>
<dbReference type="SMART" id="SM00382">
    <property type="entry name" value="AAA"/>
    <property type="match status" value="1"/>
</dbReference>
<protein>
    <submittedName>
        <fullName evidence="9">DNA-binding transcriptional response regulator, NtrC family, contains REC, AAA-type ATPase, and a Fis-type DNA-binding domains</fullName>
    </submittedName>
</protein>
<evidence type="ECO:0000313" key="10">
    <source>
        <dbReference type="Proteomes" id="UP000198901"/>
    </source>
</evidence>
<dbReference type="SUPFAM" id="SSF52172">
    <property type="entry name" value="CheY-like"/>
    <property type="match status" value="1"/>
</dbReference>
<feature type="modified residue" description="4-aspartylphosphate" evidence="6">
    <location>
        <position position="56"/>
    </location>
</feature>
<feature type="domain" description="Response regulatory" evidence="8">
    <location>
        <begin position="7"/>
        <end position="126"/>
    </location>
</feature>
<evidence type="ECO:0000256" key="2">
    <source>
        <dbReference type="ARBA" id="ARBA00022840"/>
    </source>
</evidence>
<dbReference type="EMBL" id="FNGS01000004">
    <property type="protein sequence ID" value="SDL97784.1"/>
    <property type="molecule type" value="Genomic_DNA"/>
</dbReference>
<dbReference type="SUPFAM" id="SSF52540">
    <property type="entry name" value="P-loop containing nucleoside triphosphate hydrolases"/>
    <property type="match status" value="1"/>
</dbReference>
<evidence type="ECO:0000313" key="9">
    <source>
        <dbReference type="EMBL" id="SDL97784.1"/>
    </source>
</evidence>
<evidence type="ECO:0000259" key="8">
    <source>
        <dbReference type="PROSITE" id="PS50110"/>
    </source>
</evidence>
<dbReference type="InterPro" id="IPR027417">
    <property type="entry name" value="P-loop_NTPase"/>
</dbReference>
<reference evidence="9 10" key="1">
    <citation type="submission" date="2016-10" db="EMBL/GenBank/DDBJ databases">
        <authorList>
            <person name="de Groot N.N."/>
        </authorList>
    </citation>
    <scope>NUCLEOTIDE SEQUENCE [LARGE SCALE GENOMIC DNA]</scope>
    <source>
        <strain evidence="9 10">DSM 21668</strain>
    </source>
</reference>
<dbReference type="OrthoDB" id="9782110at2"/>
<organism evidence="9 10">
    <name type="scientific">Siphonobacter aquaeclarae</name>
    <dbReference type="NCBI Taxonomy" id="563176"/>
    <lineage>
        <taxon>Bacteria</taxon>
        <taxon>Pseudomonadati</taxon>
        <taxon>Bacteroidota</taxon>
        <taxon>Cytophagia</taxon>
        <taxon>Cytophagales</taxon>
        <taxon>Cytophagaceae</taxon>
        <taxon>Siphonobacter</taxon>
    </lineage>
</organism>
<dbReference type="PROSITE" id="PS50110">
    <property type="entry name" value="RESPONSE_REGULATORY"/>
    <property type="match status" value="1"/>
</dbReference>
<dbReference type="Proteomes" id="UP000198901">
    <property type="component" value="Unassembled WGS sequence"/>
</dbReference>
<dbReference type="InterPro" id="IPR058031">
    <property type="entry name" value="AAA_lid_NorR"/>
</dbReference>
<dbReference type="Pfam" id="PF00158">
    <property type="entry name" value="Sigma54_activat"/>
    <property type="match status" value="1"/>
</dbReference>
<dbReference type="CDD" id="cd00009">
    <property type="entry name" value="AAA"/>
    <property type="match status" value="1"/>
</dbReference>
<proteinExistence type="predicted"/>
<dbReference type="STRING" id="563176.SAMN04488090_2167"/>
<name>A0A1G9PGD3_9BACT</name>
<dbReference type="Gene3D" id="3.40.50.2300">
    <property type="match status" value="1"/>
</dbReference>
<keyword evidence="6" id="KW-0597">Phosphoprotein</keyword>
<dbReference type="InterPro" id="IPR025944">
    <property type="entry name" value="Sigma_54_int_dom_CS"/>
</dbReference>
<dbReference type="InterPro" id="IPR001789">
    <property type="entry name" value="Sig_transdc_resp-reg_receiver"/>
</dbReference>
<dbReference type="CDD" id="cd00156">
    <property type="entry name" value="REC"/>
    <property type="match status" value="1"/>
</dbReference>
<keyword evidence="10" id="KW-1185">Reference proteome</keyword>
<dbReference type="AlphaFoldDB" id="A0A1G9PGD3"/>
<dbReference type="GO" id="GO:0005524">
    <property type="term" value="F:ATP binding"/>
    <property type="evidence" value="ECO:0007669"/>
    <property type="project" value="UniProtKB-KW"/>
</dbReference>
<keyword evidence="3" id="KW-0805">Transcription regulation</keyword>
<dbReference type="InterPro" id="IPR025943">
    <property type="entry name" value="Sigma_54_int_dom_ATP-bd_2"/>
</dbReference>
<dbReference type="Gene3D" id="1.10.10.60">
    <property type="entry name" value="Homeodomain-like"/>
    <property type="match status" value="1"/>
</dbReference>
<dbReference type="PRINTS" id="PR01590">
    <property type="entry name" value="HTHFIS"/>
</dbReference>
<keyword evidence="5" id="KW-0804">Transcription</keyword>
<dbReference type="FunFam" id="3.40.50.300:FF:000006">
    <property type="entry name" value="DNA-binding transcriptional regulator NtrC"/>
    <property type="match status" value="1"/>
</dbReference>
<dbReference type="SMART" id="SM00448">
    <property type="entry name" value="REC"/>
    <property type="match status" value="1"/>
</dbReference>
<keyword evidence="2" id="KW-0067">ATP-binding</keyword>
<dbReference type="InterPro" id="IPR003593">
    <property type="entry name" value="AAA+_ATPase"/>
</dbReference>
<evidence type="ECO:0000256" key="1">
    <source>
        <dbReference type="ARBA" id="ARBA00022741"/>
    </source>
</evidence>
<dbReference type="PROSITE" id="PS00688">
    <property type="entry name" value="SIGMA54_INTERACT_3"/>
    <property type="match status" value="1"/>
</dbReference>
<dbReference type="PROSITE" id="PS00676">
    <property type="entry name" value="SIGMA54_INTERACT_2"/>
    <property type="match status" value="1"/>
</dbReference>
<dbReference type="PANTHER" id="PTHR32071:SF113">
    <property type="entry name" value="ALGINATE BIOSYNTHESIS TRANSCRIPTIONAL REGULATORY PROTEIN ALGB"/>
    <property type="match status" value="1"/>
</dbReference>
<dbReference type="Gene3D" id="3.40.50.300">
    <property type="entry name" value="P-loop containing nucleotide triphosphate hydrolases"/>
    <property type="match status" value="1"/>
</dbReference>
<keyword evidence="1" id="KW-0547">Nucleotide-binding</keyword>
<dbReference type="Gene3D" id="1.10.8.60">
    <property type="match status" value="1"/>
</dbReference>
<evidence type="ECO:0000256" key="4">
    <source>
        <dbReference type="ARBA" id="ARBA00023125"/>
    </source>
</evidence>